<dbReference type="EMBL" id="GEBQ01025812">
    <property type="protein sequence ID" value="JAT14165.1"/>
    <property type="molecule type" value="Transcribed_RNA"/>
</dbReference>
<dbReference type="AlphaFoldDB" id="A0A1B6KRW7"/>
<feature type="region of interest" description="Disordered" evidence="1">
    <location>
        <begin position="112"/>
        <end position="134"/>
    </location>
</feature>
<proteinExistence type="predicted"/>
<reference evidence="2" key="1">
    <citation type="submission" date="2015-11" db="EMBL/GenBank/DDBJ databases">
        <title>De novo transcriptome assembly of four potential Pierce s Disease insect vectors from Arizona vineyards.</title>
        <authorList>
            <person name="Tassone E.E."/>
        </authorList>
    </citation>
    <scope>NUCLEOTIDE SEQUENCE</scope>
</reference>
<feature type="non-terminal residue" evidence="2">
    <location>
        <position position="1"/>
    </location>
</feature>
<name>A0A1B6KRW7_9HEMI</name>
<accession>A0A1B6KRW7</accession>
<evidence type="ECO:0000256" key="1">
    <source>
        <dbReference type="SAM" id="MobiDB-lite"/>
    </source>
</evidence>
<gene>
    <name evidence="2" type="ORF">g.51063</name>
</gene>
<organism evidence="2">
    <name type="scientific">Graphocephala atropunctata</name>
    <dbReference type="NCBI Taxonomy" id="36148"/>
    <lineage>
        <taxon>Eukaryota</taxon>
        <taxon>Metazoa</taxon>
        <taxon>Ecdysozoa</taxon>
        <taxon>Arthropoda</taxon>
        <taxon>Hexapoda</taxon>
        <taxon>Insecta</taxon>
        <taxon>Pterygota</taxon>
        <taxon>Neoptera</taxon>
        <taxon>Paraneoptera</taxon>
        <taxon>Hemiptera</taxon>
        <taxon>Auchenorrhyncha</taxon>
        <taxon>Membracoidea</taxon>
        <taxon>Cicadellidae</taxon>
        <taxon>Cicadellinae</taxon>
        <taxon>Cicadellini</taxon>
        <taxon>Graphocephala</taxon>
    </lineage>
</organism>
<evidence type="ECO:0000313" key="2">
    <source>
        <dbReference type="EMBL" id="JAT14165.1"/>
    </source>
</evidence>
<protein>
    <submittedName>
        <fullName evidence="2">Uncharacterized protein</fullName>
    </submittedName>
</protein>
<sequence length="289" mass="33512">QEAESVTPRWMRKRNNANVKDFQVKKKKRLENTNRLVNEDTAYNVSVINKSCNANEMTTIVPKKRDRCDNHTATNITHVACKYCFRTFQQNLLDAHLNRCCLKNDVNEVKNNDVSRSGRSGTKNRKHNSGQLHWPQQEDDAFNNLKSKIFPHMLVDELSFIAQHDPVILYLGIKFYPISCNNQQIRKIASRMRDMAQVFIAMKNKKSNIKTFDECFLPHLFDDMMKCIKEMCCYDDKTGVFNKAFMVPTFESSISACIDIIRAQILKDSNLSLSKKVSCTRILMILEIL</sequence>